<reference evidence="2" key="1">
    <citation type="journal article" date="2019" name="Int. J. Syst. Evol. Microbiol.">
        <title>The Global Catalogue of Microorganisms (GCM) 10K type strain sequencing project: providing services to taxonomists for standard genome sequencing and annotation.</title>
        <authorList>
            <consortium name="The Broad Institute Genomics Platform"/>
            <consortium name="The Broad Institute Genome Sequencing Center for Infectious Disease"/>
            <person name="Wu L."/>
            <person name="Ma J."/>
        </authorList>
    </citation>
    <scope>NUCLEOTIDE SEQUENCE [LARGE SCALE GENOMIC DNA]</scope>
    <source>
        <strain evidence="2">CCM 7435</strain>
    </source>
</reference>
<proteinExistence type="predicted"/>
<keyword evidence="2" id="KW-1185">Reference proteome</keyword>
<organism evidence="1 2">
    <name type="scientific">Ancylobacter oerskovii</name>
    <dbReference type="NCBI Taxonomy" id="459519"/>
    <lineage>
        <taxon>Bacteria</taxon>
        <taxon>Pseudomonadati</taxon>
        <taxon>Pseudomonadota</taxon>
        <taxon>Alphaproteobacteria</taxon>
        <taxon>Hyphomicrobiales</taxon>
        <taxon>Xanthobacteraceae</taxon>
        <taxon>Ancylobacter</taxon>
    </lineage>
</organism>
<comment type="caution">
    <text evidence="1">The sequence shown here is derived from an EMBL/GenBank/DDBJ whole genome shotgun (WGS) entry which is preliminary data.</text>
</comment>
<evidence type="ECO:0000313" key="2">
    <source>
        <dbReference type="Proteomes" id="UP001597299"/>
    </source>
</evidence>
<gene>
    <name evidence="1" type="ORF">ACFSNC_26060</name>
</gene>
<sequence>MEAQLQARVAKSTEEAFAALAASLLKTPGEVLRQIVLRVLQGEGAPSDAAAQIAPGAKTGRLKALVPAEVKVAWTKRAKQHGMTASEMLRAAVTAVLAANPAVRPPPPEGPGDEVDDPKRKLTLMLYQRELDAIDRSAQRLGWRKTTWAIGVLRNALSNEPRPTDSELATLKRSNSELLAIGRNLNQLAHALHRDDRYKDSVTVEKLDALRSHINNHVSHVQALLEAVQNRWEPSPIEDAG</sequence>
<evidence type="ECO:0000313" key="1">
    <source>
        <dbReference type="EMBL" id="MFD2143815.1"/>
    </source>
</evidence>
<dbReference type="EMBL" id="JBHUHD010000005">
    <property type="protein sequence ID" value="MFD2143815.1"/>
    <property type="molecule type" value="Genomic_DNA"/>
</dbReference>
<accession>A0ABW4Z5P1</accession>
<name>A0ABW4Z5P1_9HYPH</name>
<evidence type="ECO:0008006" key="3">
    <source>
        <dbReference type="Google" id="ProtNLM"/>
    </source>
</evidence>
<protein>
    <recommendedName>
        <fullName evidence="3">Mobilization protein MobC</fullName>
    </recommendedName>
</protein>
<dbReference type="Proteomes" id="UP001597299">
    <property type="component" value="Unassembled WGS sequence"/>
</dbReference>
<dbReference type="RefSeq" id="WP_213355318.1">
    <property type="nucleotide sequence ID" value="NZ_JAHBGB010000043.1"/>
</dbReference>